<evidence type="ECO:0000313" key="1">
    <source>
        <dbReference type="EMBL" id="GMA27178.1"/>
    </source>
</evidence>
<evidence type="ECO:0000313" key="2">
    <source>
        <dbReference type="Proteomes" id="UP001157160"/>
    </source>
</evidence>
<organism evidence="1 2">
    <name type="scientific">Arenivirga flava</name>
    <dbReference type="NCBI Taxonomy" id="1930060"/>
    <lineage>
        <taxon>Bacteria</taxon>
        <taxon>Bacillati</taxon>
        <taxon>Actinomycetota</taxon>
        <taxon>Actinomycetes</taxon>
        <taxon>Micrococcales</taxon>
        <taxon>Microbacteriaceae</taxon>
        <taxon>Arenivirga</taxon>
    </lineage>
</organism>
<accession>A0AA37X9X0</accession>
<dbReference type="EMBL" id="BSUL01000001">
    <property type="protein sequence ID" value="GMA27178.1"/>
    <property type="molecule type" value="Genomic_DNA"/>
</dbReference>
<dbReference type="Proteomes" id="UP001157160">
    <property type="component" value="Unassembled WGS sequence"/>
</dbReference>
<reference evidence="1 2" key="1">
    <citation type="journal article" date="2014" name="Int. J. Syst. Evol. Microbiol.">
        <title>Complete genome sequence of Corynebacterium casei LMG S-19264T (=DSM 44701T), isolated from a smear-ripened cheese.</title>
        <authorList>
            <consortium name="US DOE Joint Genome Institute (JGI-PGF)"/>
            <person name="Walter F."/>
            <person name="Albersmeier A."/>
            <person name="Kalinowski J."/>
            <person name="Ruckert C."/>
        </authorList>
    </citation>
    <scope>NUCLEOTIDE SEQUENCE [LARGE SCALE GENOMIC DNA]</scope>
    <source>
        <strain evidence="1 2">NBRC 112289</strain>
    </source>
</reference>
<gene>
    <name evidence="1" type="ORF">GCM10025874_04310</name>
</gene>
<protein>
    <submittedName>
        <fullName evidence="1">Uncharacterized protein</fullName>
    </submittedName>
</protein>
<comment type="caution">
    <text evidence="1">The sequence shown here is derived from an EMBL/GenBank/DDBJ whole genome shotgun (WGS) entry which is preliminary data.</text>
</comment>
<proteinExistence type="predicted"/>
<name>A0AA37X9X0_9MICO</name>
<dbReference type="AlphaFoldDB" id="A0AA37X9X0"/>
<sequence length="157" mass="16810">MERGADRRSIDRAARDRVGTIQLVGDSPELLAGIAQSAREHDLAVRTDDVDGEPASLVITTFAVRRGESALRRSVAAVAELGDALADGAVAIAIIRSGAARVVSERLVRKLAPELLYLVEHAFAGADAQVSWWTSLRLNATRSSLRAAGVRILRFTP</sequence>
<dbReference type="RefSeq" id="WP_284229553.1">
    <property type="nucleotide sequence ID" value="NZ_BSUL01000001.1"/>
</dbReference>
<keyword evidence="2" id="KW-1185">Reference proteome</keyword>